<evidence type="ECO:0000256" key="1">
    <source>
        <dbReference type="SAM" id="MobiDB-lite"/>
    </source>
</evidence>
<reference evidence="3 4" key="1">
    <citation type="submission" date="2016-10" db="EMBL/GenBank/DDBJ databases">
        <authorList>
            <person name="de Groot N.N."/>
        </authorList>
    </citation>
    <scope>NUCLEOTIDE SEQUENCE [LARGE SCALE GENOMIC DNA]</scope>
    <source>
        <strain evidence="3 4">SP2</strain>
    </source>
</reference>
<feature type="region of interest" description="Disordered" evidence="1">
    <location>
        <begin position="31"/>
        <end position="50"/>
    </location>
</feature>
<dbReference type="Proteomes" id="UP000182829">
    <property type="component" value="Unassembled WGS sequence"/>
</dbReference>
<evidence type="ECO:0000313" key="3">
    <source>
        <dbReference type="EMBL" id="SFJ19556.1"/>
    </source>
</evidence>
<gene>
    <name evidence="3" type="ORF">SAMN05443661_11726</name>
</gene>
<name>A0A1I3PEW2_9EURY</name>
<evidence type="ECO:0000259" key="2">
    <source>
        <dbReference type="Pfam" id="PF18859"/>
    </source>
</evidence>
<dbReference type="SUPFAM" id="SSF53137">
    <property type="entry name" value="Translational machinery components"/>
    <property type="match status" value="1"/>
</dbReference>
<dbReference type="AlphaFoldDB" id="A0A1I3PEW2"/>
<dbReference type="EMBL" id="FORO01000017">
    <property type="protein sequence ID" value="SFJ19556.1"/>
    <property type="molecule type" value="Genomic_DNA"/>
</dbReference>
<feature type="domain" description="Actinobacteria/chloroflexi VLRF1 release factor" evidence="2">
    <location>
        <begin position="188"/>
        <end position="313"/>
    </location>
</feature>
<accession>A0A1I3PEW2</accession>
<dbReference type="RefSeq" id="WP_005581432.1">
    <property type="nucleotide sequence ID" value="NZ_FORO01000017.1"/>
</dbReference>
<dbReference type="OMA" id="EDIAHHM"/>
<dbReference type="GeneID" id="14206614"/>
<dbReference type="InterPro" id="IPR040783">
    <property type="entry name" value="VLRF1"/>
</dbReference>
<dbReference type="Pfam" id="PF18859">
    <property type="entry name" value="acVLRF1"/>
    <property type="match status" value="1"/>
</dbReference>
<sequence>MFDLDEVLGRAQLKERIDELEAENDRLRERYEAESDRRAKAATARQEAEEQLNRLEDRIAQLEGELERTNGEDDGASVHVRRREQLRGARLDEVLDRLESFQTGPEGALTAVVEDGLADLDPRIERDLAETLGRERIALVDDAAPCVICLDDAGLVSVALEPPILPDREPAWNDRLTLDREWFQPTDRHALALVRTDLFAVGVYDGDERLEVHGFESEVKGSHSKGGFSQARFERIRDEQIDDHLERATAALEERVAGEVDRLYLAGQRGVVDTLAEETSIDPAPAATAAVDATGNPESALEDAYRSFWTTELQVL</sequence>
<protein>
    <recommendedName>
        <fullName evidence="2">Actinobacteria/chloroflexi VLRF1 release factor domain-containing protein</fullName>
    </recommendedName>
</protein>
<evidence type="ECO:0000313" key="4">
    <source>
        <dbReference type="Proteomes" id="UP000182829"/>
    </source>
</evidence>
<dbReference type="OrthoDB" id="124486at2157"/>
<dbReference type="Gene3D" id="3.30.420.60">
    <property type="entry name" value="eRF1 domain 2"/>
    <property type="match status" value="1"/>
</dbReference>
<organism evidence="3 4">
    <name type="scientific">Natronobacterium gregoryi</name>
    <dbReference type="NCBI Taxonomy" id="44930"/>
    <lineage>
        <taxon>Archaea</taxon>
        <taxon>Methanobacteriati</taxon>
        <taxon>Methanobacteriota</taxon>
        <taxon>Stenosarchaea group</taxon>
        <taxon>Halobacteria</taxon>
        <taxon>Halobacteriales</taxon>
        <taxon>Natrialbaceae</taxon>
        <taxon>Natronobacterium</taxon>
    </lineage>
</organism>
<proteinExistence type="predicted"/>
<dbReference type="InterPro" id="IPR042226">
    <property type="entry name" value="eFR1_2_sf"/>
</dbReference>